<dbReference type="Pfam" id="PF26540">
    <property type="entry name" value="GcpE_C"/>
    <property type="match status" value="1"/>
</dbReference>
<feature type="binding site" evidence="7">
    <location>
        <position position="262"/>
    </location>
    <ligand>
        <name>[4Fe-4S] cluster</name>
        <dbReference type="ChEBI" id="CHEBI:49883"/>
    </ligand>
</feature>
<keyword evidence="3 7" id="KW-0560">Oxidoreductase</keyword>
<comment type="cofactor">
    <cofactor evidence="7">
        <name>[4Fe-4S] cluster</name>
        <dbReference type="ChEBI" id="CHEBI:49883"/>
    </cofactor>
    <text evidence="7">Binds 1 [4Fe-4S] cluster.</text>
</comment>
<dbReference type="Pfam" id="PF04551">
    <property type="entry name" value="GcpE"/>
    <property type="match status" value="1"/>
</dbReference>
<evidence type="ECO:0000259" key="8">
    <source>
        <dbReference type="Pfam" id="PF04551"/>
    </source>
</evidence>
<feature type="domain" description="IspG C-terminal" evidence="9">
    <location>
        <begin position="258"/>
        <end position="345"/>
    </location>
</feature>
<dbReference type="InterPro" id="IPR058578">
    <property type="entry name" value="IspG_TIM"/>
</dbReference>
<evidence type="ECO:0000256" key="2">
    <source>
        <dbReference type="ARBA" id="ARBA00022723"/>
    </source>
</evidence>
<keyword evidence="2 7" id="KW-0479">Metal-binding</keyword>
<dbReference type="SUPFAM" id="SSF56014">
    <property type="entry name" value="Nitrite and sulphite reductase 4Fe-4S domain-like"/>
    <property type="match status" value="1"/>
</dbReference>
<organism evidence="10 11">
    <name type="scientific">Fusibacter tunisiensis</name>
    <dbReference type="NCBI Taxonomy" id="1008308"/>
    <lineage>
        <taxon>Bacteria</taxon>
        <taxon>Bacillati</taxon>
        <taxon>Bacillota</taxon>
        <taxon>Clostridia</taxon>
        <taxon>Eubacteriales</taxon>
        <taxon>Eubacteriales Family XII. Incertae Sedis</taxon>
        <taxon>Fusibacter</taxon>
    </lineage>
</organism>
<dbReference type="PANTHER" id="PTHR30454:SF0">
    <property type="entry name" value="4-HYDROXY-3-METHYLBUT-2-EN-1-YL DIPHOSPHATE SYNTHASE (FERREDOXIN), CHLOROPLASTIC"/>
    <property type="match status" value="1"/>
</dbReference>
<feature type="binding site" evidence="7">
    <location>
        <position position="265"/>
    </location>
    <ligand>
        <name>[4Fe-4S] cluster</name>
        <dbReference type="ChEBI" id="CHEBI:49883"/>
    </ligand>
</feature>
<dbReference type="NCBIfam" id="NF001540">
    <property type="entry name" value="PRK00366.1"/>
    <property type="match status" value="1"/>
</dbReference>
<proteinExistence type="inferred from homology"/>
<dbReference type="InterPro" id="IPR058579">
    <property type="entry name" value="IspG_C"/>
</dbReference>
<keyword evidence="5 7" id="KW-0411">Iron-sulfur</keyword>
<comment type="similarity">
    <text evidence="7">Belongs to the IspG family.</text>
</comment>
<comment type="function">
    <text evidence="7">Converts 2C-methyl-D-erythritol 2,4-cyclodiphosphate (ME-2,4cPP) into 1-hydroxy-2-methyl-2-(E)-butenyl 4-diphosphate.</text>
</comment>
<dbReference type="InterPro" id="IPR011005">
    <property type="entry name" value="Dihydropteroate_synth-like_sf"/>
</dbReference>
<comment type="pathway">
    <text evidence="7">Isoprenoid biosynthesis; isopentenyl diphosphate biosynthesis via DXP pathway; isopentenyl diphosphate from 1-deoxy-D-xylulose 5-phosphate: step 5/6.</text>
</comment>
<reference evidence="10 11" key="1">
    <citation type="submission" date="2021-01" db="EMBL/GenBank/DDBJ databases">
        <title>Genomic Encyclopedia of Type Strains, Phase IV (KMG-IV): sequencing the most valuable type-strain genomes for metagenomic binning, comparative biology and taxonomic classification.</title>
        <authorList>
            <person name="Goeker M."/>
        </authorList>
    </citation>
    <scope>NUCLEOTIDE SEQUENCE [LARGE SCALE GENOMIC DNA]</scope>
    <source>
        <strain evidence="10 11">DSM 24436</strain>
    </source>
</reference>
<accession>A0ABS2MMK2</accession>
<protein>
    <recommendedName>
        <fullName evidence="7">4-hydroxy-3-methylbut-2-en-1-yl diphosphate synthase (flavodoxin)</fullName>
        <ecNumber evidence="7">1.17.7.3</ecNumber>
    </recommendedName>
    <alternativeName>
        <fullName evidence="7">1-hydroxy-2-methyl-2-(E)-butenyl 4-diphosphate synthase</fullName>
    </alternativeName>
</protein>
<keyword evidence="4 7" id="KW-0408">Iron</keyword>
<name>A0ABS2MMK2_9FIRM</name>
<dbReference type="EC" id="1.17.7.3" evidence="7"/>
<feature type="binding site" evidence="7">
    <location>
        <position position="304"/>
    </location>
    <ligand>
        <name>[4Fe-4S] cluster</name>
        <dbReference type="ChEBI" id="CHEBI:49883"/>
    </ligand>
</feature>
<dbReference type="RefSeq" id="WP_204661169.1">
    <property type="nucleotide sequence ID" value="NZ_JAFBDT010000001.1"/>
</dbReference>
<dbReference type="PANTHER" id="PTHR30454">
    <property type="entry name" value="4-HYDROXY-3-METHYLBUT-2-EN-1-YL DIPHOSPHATE SYNTHASE"/>
    <property type="match status" value="1"/>
</dbReference>
<dbReference type="Proteomes" id="UP000767854">
    <property type="component" value="Unassembled WGS sequence"/>
</dbReference>
<comment type="caution">
    <text evidence="10">The sequence shown here is derived from an EMBL/GenBank/DDBJ whole genome shotgun (WGS) entry which is preliminary data.</text>
</comment>
<evidence type="ECO:0000256" key="5">
    <source>
        <dbReference type="ARBA" id="ARBA00023014"/>
    </source>
</evidence>
<dbReference type="Gene3D" id="3.30.413.10">
    <property type="entry name" value="Sulfite Reductase Hemoprotein, domain 1"/>
    <property type="match status" value="1"/>
</dbReference>
<dbReference type="Gene3D" id="3.20.20.20">
    <property type="entry name" value="Dihydropteroate synthase-like"/>
    <property type="match status" value="1"/>
</dbReference>
<dbReference type="InterPro" id="IPR016425">
    <property type="entry name" value="IspG_bac"/>
</dbReference>
<gene>
    <name evidence="7" type="primary">ispG</name>
    <name evidence="10" type="ORF">JOC49_000132</name>
</gene>
<feature type="domain" description="IspG TIM-barrel" evidence="8">
    <location>
        <begin position="4"/>
        <end position="244"/>
    </location>
</feature>
<dbReference type="InterPro" id="IPR045854">
    <property type="entry name" value="NO2/SO3_Rdtase_4Fe4S_sf"/>
</dbReference>
<evidence type="ECO:0000256" key="7">
    <source>
        <dbReference type="HAMAP-Rule" id="MF_00159"/>
    </source>
</evidence>
<dbReference type="HAMAP" id="MF_00159">
    <property type="entry name" value="IspG"/>
    <property type="match status" value="1"/>
</dbReference>
<comment type="catalytic activity">
    <reaction evidence="7">
        <text>(2E)-4-hydroxy-3-methylbut-2-enyl diphosphate + oxidized [flavodoxin] + H2O + 2 H(+) = 2-C-methyl-D-erythritol 2,4-cyclic diphosphate + reduced [flavodoxin]</text>
        <dbReference type="Rhea" id="RHEA:43604"/>
        <dbReference type="Rhea" id="RHEA-COMP:10622"/>
        <dbReference type="Rhea" id="RHEA-COMP:10623"/>
        <dbReference type="ChEBI" id="CHEBI:15377"/>
        <dbReference type="ChEBI" id="CHEBI:15378"/>
        <dbReference type="ChEBI" id="CHEBI:57618"/>
        <dbReference type="ChEBI" id="CHEBI:58210"/>
        <dbReference type="ChEBI" id="CHEBI:58483"/>
        <dbReference type="ChEBI" id="CHEBI:128753"/>
        <dbReference type="EC" id="1.17.7.3"/>
    </reaction>
</comment>
<dbReference type="InterPro" id="IPR004588">
    <property type="entry name" value="IspG_bac-typ"/>
</dbReference>
<evidence type="ECO:0000256" key="1">
    <source>
        <dbReference type="ARBA" id="ARBA00022485"/>
    </source>
</evidence>
<dbReference type="NCBIfam" id="TIGR00612">
    <property type="entry name" value="ispG_gcpE"/>
    <property type="match status" value="1"/>
</dbReference>
<evidence type="ECO:0000313" key="10">
    <source>
        <dbReference type="EMBL" id="MBM7560623.1"/>
    </source>
</evidence>
<keyword evidence="11" id="KW-1185">Reference proteome</keyword>
<evidence type="ECO:0000256" key="3">
    <source>
        <dbReference type="ARBA" id="ARBA00023002"/>
    </source>
</evidence>
<evidence type="ECO:0000259" key="9">
    <source>
        <dbReference type="Pfam" id="PF26540"/>
    </source>
</evidence>
<evidence type="ECO:0000256" key="4">
    <source>
        <dbReference type="ARBA" id="ARBA00023004"/>
    </source>
</evidence>
<dbReference type="SUPFAM" id="SSF51717">
    <property type="entry name" value="Dihydropteroate synthetase-like"/>
    <property type="match status" value="1"/>
</dbReference>
<keyword evidence="1 7" id="KW-0004">4Fe-4S</keyword>
<keyword evidence="6 7" id="KW-0414">Isoprene biosynthesis</keyword>
<evidence type="ECO:0000313" key="11">
    <source>
        <dbReference type="Proteomes" id="UP000767854"/>
    </source>
</evidence>
<evidence type="ECO:0000256" key="6">
    <source>
        <dbReference type="ARBA" id="ARBA00023229"/>
    </source>
</evidence>
<dbReference type="GO" id="GO:0141197">
    <property type="term" value="F:4-hydroxy-3-methylbut-2-enyl-diphosphate synthase activity (flavodoxin)"/>
    <property type="evidence" value="ECO:0007669"/>
    <property type="project" value="UniProtKB-EC"/>
</dbReference>
<sequence length="347" mass="37471">MKRTRVVKVGNLSLGGGFPVRIQSMTNTKTEDVRATVEQILRLEKAGCEIVRVAVPNMVAAHAISEIKEQIHIPLVADIHFDYKLAIESIKRGVDKIRLNPGNIGSKDRIEAVVQAAGERGIPIRIGVNGGSLEPHIHKKYGGVTPEALVESALSHVEILESLHFKDSIISIKASDVRLTVEAYRLLSEKVDYPLHLGITEAGTLLSSTVKSALGIGMLLYEGIGSTIRVSVTGPPEDEIKVAQKILESLDLRSFGIKVISCPTCGRTEVDLVRIASLIEERVKHIDKPLTLAVMGCAVNGPGEAKEADLGIAGGKGEFLMFKKGIVVAKYNEDEIIDAVIHALETM</sequence>
<dbReference type="PIRSF" id="PIRSF004640">
    <property type="entry name" value="IspG"/>
    <property type="match status" value="1"/>
</dbReference>
<feature type="binding site" evidence="7">
    <location>
        <position position="297"/>
    </location>
    <ligand>
        <name>[4Fe-4S] cluster</name>
        <dbReference type="ChEBI" id="CHEBI:49883"/>
    </ligand>
</feature>
<dbReference type="GO" id="GO:0046429">
    <property type="term" value="F:4-hydroxy-3-methylbut-2-en-1-yl diphosphate synthase activity (ferredoxin)"/>
    <property type="evidence" value="ECO:0007669"/>
    <property type="project" value="UniProtKB-EC"/>
</dbReference>
<dbReference type="EMBL" id="JAFBDT010000001">
    <property type="protein sequence ID" value="MBM7560623.1"/>
    <property type="molecule type" value="Genomic_DNA"/>
</dbReference>